<dbReference type="GO" id="GO:0003677">
    <property type="term" value="F:DNA binding"/>
    <property type="evidence" value="ECO:0007669"/>
    <property type="project" value="InterPro"/>
</dbReference>
<protein>
    <recommendedName>
        <fullName evidence="3">SF3 helicase domain-containing protein</fullName>
    </recommendedName>
</protein>
<dbReference type="PROSITE" id="PS51206">
    <property type="entry name" value="SF3_HELICASE_1"/>
    <property type="match status" value="1"/>
</dbReference>
<dbReference type="InterPro" id="IPR036977">
    <property type="entry name" value="DNA_primase_Znf_CHC2"/>
</dbReference>
<dbReference type="Gene3D" id="3.90.580.10">
    <property type="entry name" value="Zinc finger, CHC2-type domain"/>
    <property type="match status" value="1"/>
</dbReference>
<dbReference type="Gene3D" id="3.40.1360.10">
    <property type="match status" value="1"/>
</dbReference>
<gene>
    <name evidence="4" type="ORF">AWN73_12480</name>
</gene>
<proteinExistence type="predicted"/>
<evidence type="ECO:0000259" key="3">
    <source>
        <dbReference type="PROSITE" id="PS51206"/>
    </source>
</evidence>
<evidence type="ECO:0000256" key="1">
    <source>
        <dbReference type="ARBA" id="ARBA00022741"/>
    </source>
</evidence>
<evidence type="ECO:0000313" key="4">
    <source>
        <dbReference type="EMBL" id="PPV15089.1"/>
    </source>
</evidence>
<evidence type="ECO:0000313" key="5">
    <source>
        <dbReference type="Proteomes" id="UP000238081"/>
    </source>
</evidence>
<comment type="caution">
    <text evidence="4">The sequence shown here is derived from an EMBL/GenBank/DDBJ whole genome shotgun (WGS) entry which is preliminary data.</text>
</comment>
<dbReference type="AlphaFoldDB" id="A0A2S7FB00"/>
<dbReference type="InterPro" id="IPR014015">
    <property type="entry name" value="Helicase_SF3_DNA-vir"/>
</dbReference>
<accession>A0A2S7FB00</accession>
<dbReference type="EMBL" id="LRDH01000102">
    <property type="protein sequence ID" value="PPV15089.1"/>
    <property type="molecule type" value="Genomic_DNA"/>
</dbReference>
<dbReference type="GO" id="GO:0008270">
    <property type="term" value="F:zinc ion binding"/>
    <property type="evidence" value="ECO:0007669"/>
    <property type="project" value="InterPro"/>
</dbReference>
<feature type="domain" description="SF3 helicase" evidence="3">
    <location>
        <begin position="528"/>
        <end position="693"/>
    </location>
</feature>
<dbReference type="GO" id="GO:0005524">
    <property type="term" value="F:ATP binding"/>
    <property type="evidence" value="ECO:0007669"/>
    <property type="project" value="UniProtKB-KW"/>
</dbReference>
<name>A0A2S7FB00_CLOBU</name>
<keyword evidence="2" id="KW-0067">ATP-binding</keyword>
<dbReference type="Gene3D" id="3.40.50.300">
    <property type="entry name" value="P-loop containing nucleotide triphosphate hydrolases"/>
    <property type="match status" value="1"/>
</dbReference>
<dbReference type="SUPFAM" id="SSF57783">
    <property type="entry name" value="Zinc beta-ribbon"/>
    <property type="match status" value="1"/>
</dbReference>
<sequence>MNNEIFERAKREINLLAYIESTCHVKVSGRNGKWNIDPNPIDSYTKNNFKVSLKNGVWLYNSFNSDEGGTIIDFLKEKERLSDEQIMDKLNYLLGNNELLEVPKIVTEKLHSQKDINKLIEKIDTTEIEYFKHRGISEEVIKKYKLGVSDNGITDMYSILGMKSHPKMKDHKNIIPCFDEYSNLKFIVARNSKDTLLGGDKKTWNIKGISTYFLNQFYIEGYELSKGDIIILTESWGDSLSAETVCNKLKSVSLHSTSNVKKLGELLTVNRDKFEDVKFIIAFNNDKPNEDGQSPGKIAANKIVKIMKALNFEYEVFTPTKYNDLNEWLLEDKEGLEKELKSVMSRLKYANKINISGDVKDAFFSWIGDDLKYILNCDDERRFIYWNEKAWIRKTEEESRLLYGKFIKMCEEQFRRNRSRGKYSPEEASKVLNKVKSWRNTSKAKECLNLIGLDEDLTINIAEYKKKYHILVSANGKIINLRDGVIRDSVKEDTVLDTVPYNLVGREEALDFMEKKILKTYSYVLGEERLSFLLDFLAMKLSGKNYQLALINIGPSKSGKSMMKNLTTNLYPNLVAQIPYTYLTTSHKGNMGAERDDIIVNLDKKLIALSSEVEKSNAPIAIGRFKNLLSNSITDARATGGKMQNGIDLTHLDMIIDTNEMPSFSGYDDAIENRLVFINWQNSIPVEDRIDNFNGEVIVPNMDKIWSYFIYRAIELKDKKLEVPEVIKKDSAERKGELDKFTMNVVTMLEFVEGEFLELSTLINELEIFEVCPELKQSDKLHKSITDRIKGVPGFEKVIQYRKGKYKVNGIKGIALKQKNSISQGNAISTI</sequence>
<dbReference type="InterPro" id="IPR027417">
    <property type="entry name" value="P-loop_NTPase"/>
</dbReference>
<dbReference type="Proteomes" id="UP000238081">
    <property type="component" value="Unassembled WGS sequence"/>
</dbReference>
<reference evidence="4 5" key="1">
    <citation type="submission" date="2016-01" db="EMBL/GenBank/DDBJ databases">
        <title>Characterization of the Clostridium difficile lineages that are prevalent in Hong Kong and China.</title>
        <authorList>
            <person name="Kwok J.S.-L."/>
            <person name="Lam W.-Y."/>
            <person name="Ip M."/>
            <person name="Chan T.-F."/>
            <person name="Hawkey P.M."/>
            <person name="Tsui S.K.-W."/>
        </authorList>
    </citation>
    <scope>NUCLEOTIDE SEQUENCE [LARGE SCALE GENOMIC DNA]</scope>
    <source>
        <strain evidence="4 5">300064</strain>
    </source>
</reference>
<dbReference type="GO" id="GO:0006260">
    <property type="term" value="P:DNA replication"/>
    <property type="evidence" value="ECO:0007669"/>
    <property type="project" value="InterPro"/>
</dbReference>
<evidence type="ECO:0000256" key="2">
    <source>
        <dbReference type="ARBA" id="ARBA00022840"/>
    </source>
</evidence>
<keyword evidence="1" id="KW-0547">Nucleotide-binding</keyword>
<dbReference type="RefSeq" id="WP_043665654.1">
    <property type="nucleotide sequence ID" value="NZ_JSEG01000018.1"/>
</dbReference>
<organism evidence="4 5">
    <name type="scientific">Clostridium butyricum</name>
    <dbReference type="NCBI Taxonomy" id="1492"/>
    <lineage>
        <taxon>Bacteria</taxon>
        <taxon>Bacillati</taxon>
        <taxon>Bacillota</taxon>
        <taxon>Clostridia</taxon>
        <taxon>Eubacteriales</taxon>
        <taxon>Clostridiaceae</taxon>
        <taxon>Clostridium</taxon>
    </lineage>
</organism>